<dbReference type="InterPro" id="IPR036709">
    <property type="entry name" value="Autotransporte_beta_dom_sf"/>
</dbReference>
<feature type="domain" description="Autotransporter" evidence="2">
    <location>
        <begin position="656"/>
        <end position="933"/>
    </location>
</feature>
<feature type="chain" id="PRO_5019117034" evidence="1">
    <location>
        <begin position="24"/>
        <end position="933"/>
    </location>
</feature>
<organism evidence="3 4">
    <name type="scientific">Saezia sanguinis</name>
    <dbReference type="NCBI Taxonomy" id="1965230"/>
    <lineage>
        <taxon>Bacteria</taxon>
        <taxon>Pseudomonadati</taxon>
        <taxon>Pseudomonadota</taxon>
        <taxon>Betaproteobacteria</taxon>
        <taxon>Burkholderiales</taxon>
        <taxon>Saeziaceae</taxon>
        <taxon>Saezia</taxon>
    </lineage>
</organism>
<evidence type="ECO:0000256" key="1">
    <source>
        <dbReference type="SAM" id="SignalP"/>
    </source>
</evidence>
<dbReference type="EMBL" id="PQSP01000001">
    <property type="protein sequence ID" value="RUS68280.1"/>
    <property type="molecule type" value="Genomic_DNA"/>
</dbReference>
<accession>A0A433SHY3</accession>
<dbReference type="Pfam" id="PF03797">
    <property type="entry name" value="Autotransporter"/>
    <property type="match status" value="1"/>
</dbReference>
<dbReference type="SUPFAM" id="SSF51126">
    <property type="entry name" value="Pectin lyase-like"/>
    <property type="match status" value="1"/>
</dbReference>
<proteinExistence type="predicted"/>
<sequence length="933" mass="98853" precursor="true">MKSYKRTAIALSVLGLAAHCASAQTASCTSGAECVQTGSSYGPGSPVVLSQNAGSILRFTAADVEITTSGGSQRGITADNNGSIVFEGNLKVTPSARTTTQSIIYPTNGGTIRVGGNFDITAETGGAGAPGIMYMMNGNFIVDGNANMTLLANSDQGTMVQLNSGSVFSVGGKAVLTNLSSNNTTLVLSAQDTSKASFNELEINTNAAQGLIAGGTASVTSTGTTTITANKAYSSGIWINGYGLVSLGESAAVTQQMENSRAGIAQVNIGTNAKVSGDYALNVLSGAPNTVITIKGIVDSDVYAVYSSSVNTKQSVWIDGGQVRGDITLFQGDDSFKITSGTFNGNIYMGDGDDYVEIAGGKVTGQLYMGSGQDSATIKGNPDVSGVVIFNGGSDGSAASTGALSFSGSEMSARSFDGTGLFIYGWDTLNLTNGTRLTMTGTNILSASTGLANNQVNIDSTSTLLHDPATPSQTIIATVNNAGHMTMGNNLAVGDTWTIQGNYVGNNGLVTFDTTLDGDLSPTDKLVIQGDTSGTTRVRVNNVGGVGALTQSGIEIIEVQGQSDGTFVQDGRIVAGAYDYKLDRGNTANGTNGANWYLTSYDSPLVLVPGPDTEDSKVITPVVRPTVRPEAGAYLGLMEHNRAAFSHSFHDRQQLLNNQYESSWGRIEYSEIKTRAGLDDQLSNKVQSTLLHVGTDVYQDEIFHFGVMGAYSRGDVSSSSRVTGFTADGKSDGYSLGVYATWFNQDKANDKPYEGYYVDTYAQYNWFNNKVNGQGLPQERYRTDGFTLSAETGYSFLLGEQDQNQAIWTLEPQAQVIYSRMDGSDHWESNGTRVHIGKSGGLTGRVGLRVQRHHEEGLQPFATLNYWYGERQESLQMSYVPVESNRSRHLLELKIGAQTPISENWQIYGQLQGVIGENSTRGYGANVGLRYSW</sequence>
<dbReference type="CDD" id="cd01344">
    <property type="entry name" value="PL2_Passenger_AT"/>
    <property type="match status" value="1"/>
</dbReference>
<dbReference type="Proteomes" id="UP000286947">
    <property type="component" value="Unassembled WGS sequence"/>
</dbReference>
<dbReference type="SUPFAM" id="SSF103515">
    <property type="entry name" value="Autotransporter"/>
    <property type="match status" value="1"/>
</dbReference>
<evidence type="ECO:0000313" key="3">
    <source>
        <dbReference type="EMBL" id="RUS68280.1"/>
    </source>
</evidence>
<keyword evidence="4" id="KW-1185">Reference proteome</keyword>
<dbReference type="Gene3D" id="2.160.20.20">
    <property type="match status" value="1"/>
</dbReference>
<dbReference type="Pfam" id="PF18883">
    <property type="entry name" value="AC_1"/>
    <property type="match status" value="1"/>
</dbReference>
<protein>
    <submittedName>
        <fullName evidence="3">Outer membrane protein IcsA autotransporter</fullName>
    </submittedName>
</protein>
<dbReference type="AlphaFoldDB" id="A0A433SHY3"/>
<name>A0A433SHY3_9BURK</name>
<evidence type="ECO:0000313" key="4">
    <source>
        <dbReference type="Proteomes" id="UP000286947"/>
    </source>
</evidence>
<dbReference type="RefSeq" id="WP_126978297.1">
    <property type="nucleotide sequence ID" value="NZ_PQSP01000001.1"/>
</dbReference>
<dbReference type="InterPro" id="IPR011050">
    <property type="entry name" value="Pectin_lyase_fold/virulence"/>
</dbReference>
<dbReference type="InterPro" id="IPR043990">
    <property type="entry name" value="AC_1"/>
</dbReference>
<dbReference type="OrthoDB" id="8932702at2"/>
<gene>
    <name evidence="3" type="primary">icsA_4</name>
    <name evidence="3" type="ORF">CUZ56_00770</name>
</gene>
<dbReference type="PROSITE" id="PS51208">
    <property type="entry name" value="AUTOTRANSPORTER"/>
    <property type="match status" value="1"/>
</dbReference>
<dbReference type="PANTHER" id="PTHR35037:SF3">
    <property type="entry name" value="C-TERMINAL REGION OF AIDA-LIKE PROTEIN"/>
    <property type="match status" value="1"/>
</dbReference>
<keyword evidence="1" id="KW-0732">Signal</keyword>
<dbReference type="SMART" id="SM00869">
    <property type="entry name" value="Autotransporter"/>
    <property type="match status" value="1"/>
</dbReference>
<feature type="signal peptide" evidence="1">
    <location>
        <begin position="1"/>
        <end position="23"/>
    </location>
</feature>
<dbReference type="NCBIfam" id="TIGR01414">
    <property type="entry name" value="autotrans_barl"/>
    <property type="match status" value="1"/>
</dbReference>
<dbReference type="PANTHER" id="PTHR35037">
    <property type="entry name" value="C-TERMINAL REGION OF AIDA-LIKE PROTEIN"/>
    <property type="match status" value="1"/>
</dbReference>
<comment type="caution">
    <text evidence="3">The sequence shown here is derived from an EMBL/GenBank/DDBJ whole genome shotgun (WGS) entry which is preliminary data.</text>
</comment>
<dbReference type="InterPro" id="IPR051551">
    <property type="entry name" value="Autotransporter_adhesion"/>
</dbReference>
<dbReference type="GO" id="GO:0019867">
    <property type="term" value="C:outer membrane"/>
    <property type="evidence" value="ECO:0007669"/>
    <property type="project" value="InterPro"/>
</dbReference>
<dbReference type="Gene3D" id="2.40.128.130">
    <property type="entry name" value="Autotransporter beta-domain"/>
    <property type="match status" value="1"/>
</dbReference>
<dbReference type="InterPro" id="IPR012332">
    <property type="entry name" value="Autotransporter_pectin_lyase_C"/>
</dbReference>
<evidence type="ECO:0000259" key="2">
    <source>
        <dbReference type="PROSITE" id="PS51208"/>
    </source>
</evidence>
<reference evidence="3 4" key="1">
    <citation type="submission" date="2018-01" db="EMBL/GenBank/DDBJ databases">
        <title>Saezia sanguinis gen. nov., sp. nov., in the order Burkholderiales isolated from human blood.</title>
        <authorList>
            <person name="Medina-Pascual M.J."/>
            <person name="Valdezate S."/>
            <person name="Monzon S."/>
            <person name="Cuesta I."/>
            <person name="Carrasco G."/>
            <person name="Villalon P."/>
            <person name="Saez-Nieto J.A."/>
        </authorList>
    </citation>
    <scope>NUCLEOTIDE SEQUENCE [LARGE SCALE GENOMIC DNA]</scope>
    <source>
        <strain evidence="3 4">CNM695-12</strain>
    </source>
</reference>
<dbReference type="InterPro" id="IPR005546">
    <property type="entry name" value="Autotransporte_beta"/>
</dbReference>
<dbReference type="InterPro" id="IPR006315">
    <property type="entry name" value="OM_autotransptr_brl_dom"/>
</dbReference>